<dbReference type="Gene3D" id="2.60.40.10">
    <property type="entry name" value="Immunoglobulins"/>
    <property type="match status" value="1"/>
</dbReference>
<dbReference type="Proteomes" id="UP000504632">
    <property type="component" value="Chromosome 8"/>
</dbReference>
<accession>A0A6J2W060</accession>
<dbReference type="Pfam" id="PF07686">
    <property type="entry name" value="V-set"/>
    <property type="match status" value="1"/>
</dbReference>
<evidence type="ECO:0000259" key="3">
    <source>
        <dbReference type="SMART" id="SM00409"/>
    </source>
</evidence>
<dbReference type="InterPro" id="IPR013106">
    <property type="entry name" value="Ig_V-set"/>
</dbReference>
<dbReference type="InterPro" id="IPR003599">
    <property type="entry name" value="Ig_sub"/>
</dbReference>
<protein>
    <submittedName>
        <fullName evidence="5">Cd7 antigen-like</fullName>
    </submittedName>
</protein>
<feature type="transmembrane region" description="Helical" evidence="2">
    <location>
        <begin position="126"/>
        <end position="145"/>
    </location>
</feature>
<dbReference type="OrthoDB" id="8917013at2759"/>
<evidence type="ECO:0000256" key="1">
    <source>
        <dbReference type="SAM" id="MobiDB-lite"/>
    </source>
</evidence>
<keyword evidence="2" id="KW-1133">Transmembrane helix</keyword>
<dbReference type="GO" id="GO:0038023">
    <property type="term" value="F:signaling receptor activity"/>
    <property type="evidence" value="ECO:0007669"/>
    <property type="project" value="InterPro"/>
</dbReference>
<name>A0A6J2W060_CHACN</name>
<feature type="region of interest" description="Disordered" evidence="1">
    <location>
        <begin position="193"/>
        <end position="238"/>
    </location>
</feature>
<keyword evidence="2" id="KW-0472">Membrane</keyword>
<dbReference type="GO" id="GO:0016020">
    <property type="term" value="C:membrane"/>
    <property type="evidence" value="ECO:0007669"/>
    <property type="project" value="InterPro"/>
</dbReference>
<dbReference type="GO" id="GO:0002250">
    <property type="term" value="P:adaptive immune response"/>
    <property type="evidence" value="ECO:0007669"/>
    <property type="project" value="InterPro"/>
</dbReference>
<dbReference type="CTD" id="100001623"/>
<dbReference type="RefSeq" id="XP_030638695.1">
    <property type="nucleotide sequence ID" value="XM_030782835.1"/>
</dbReference>
<dbReference type="SMART" id="SM00409">
    <property type="entry name" value="IG"/>
    <property type="match status" value="1"/>
</dbReference>
<dbReference type="InterPro" id="IPR039090">
    <property type="entry name" value="CD7"/>
</dbReference>
<dbReference type="SUPFAM" id="SSF48726">
    <property type="entry name" value="Immunoglobulin"/>
    <property type="match status" value="1"/>
</dbReference>
<dbReference type="InterPro" id="IPR036179">
    <property type="entry name" value="Ig-like_dom_sf"/>
</dbReference>
<dbReference type="GeneID" id="115819271"/>
<feature type="compositionally biased region" description="Basic and acidic residues" evidence="1">
    <location>
        <begin position="219"/>
        <end position="231"/>
    </location>
</feature>
<evidence type="ECO:0000313" key="4">
    <source>
        <dbReference type="Proteomes" id="UP000504632"/>
    </source>
</evidence>
<dbReference type="InterPro" id="IPR013783">
    <property type="entry name" value="Ig-like_fold"/>
</dbReference>
<sequence>MQYISKQRNDSVEIHCAARESGGPPYGFSLKRNFSNQQVLYLHSGDNPTFTNPADKERIRVHGELDRNMVNVTISQLQSGDTGIYNCEFFFDAKPRDRSVQGQTAFFLFVADDSNESCSCSSHESLLYAMSAAACLLLLLLVLLARAHFGRAANRQKPQPMVPIYEEMAGVRPSNRKVTSHLEEIDTSVYVGPRKENHYVNPSTAPPSQKSSPEVNRSGVHDRDVTFEGSHHALVVSS</sequence>
<organism evidence="4 5">
    <name type="scientific">Chanos chanos</name>
    <name type="common">Milkfish</name>
    <name type="synonym">Mugil chanos</name>
    <dbReference type="NCBI Taxonomy" id="29144"/>
    <lineage>
        <taxon>Eukaryota</taxon>
        <taxon>Metazoa</taxon>
        <taxon>Chordata</taxon>
        <taxon>Craniata</taxon>
        <taxon>Vertebrata</taxon>
        <taxon>Euteleostomi</taxon>
        <taxon>Actinopterygii</taxon>
        <taxon>Neopterygii</taxon>
        <taxon>Teleostei</taxon>
        <taxon>Ostariophysi</taxon>
        <taxon>Gonorynchiformes</taxon>
        <taxon>Chanidae</taxon>
        <taxon>Chanos</taxon>
    </lineage>
</organism>
<dbReference type="FunCoup" id="A0A6J2W060">
    <property type="interactions" value="44"/>
</dbReference>
<feature type="domain" description="Immunoglobulin" evidence="3">
    <location>
        <begin position="1"/>
        <end position="111"/>
    </location>
</feature>
<gene>
    <name evidence="5" type="primary">cd7al</name>
</gene>
<dbReference type="PANTHER" id="PTHR15343:SF1">
    <property type="entry name" value="CD7 ANTIGEN-LIKE"/>
    <property type="match status" value="1"/>
</dbReference>
<proteinExistence type="predicted"/>
<evidence type="ECO:0000256" key="2">
    <source>
        <dbReference type="SAM" id="Phobius"/>
    </source>
</evidence>
<feature type="compositionally biased region" description="Polar residues" evidence="1">
    <location>
        <begin position="200"/>
        <end position="215"/>
    </location>
</feature>
<dbReference type="InParanoid" id="A0A6J2W060"/>
<evidence type="ECO:0000313" key="5">
    <source>
        <dbReference type="RefSeq" id="XP_030638695.1"/>
    </source>
</evidence>
<keyword evidence="4" id="KW-1185">Reference proteome</keyword>
<dbReference type="PANTHER" id="PTHR15343">
    <property type="entry name" value="CD7"/>
    <property type="match status" value="1"/>
</dbReference>
<dbReference type="AlphaFoldDB" id="A0A6J2W060"/>
<keyword evidence="2" id="KW-0812">Transmembrane</keyword>
<reference evidence="5" key="1">
    <citation type="submission" date="2025-08" db="UniProtKB">
        <authorList>
            <consortium name="RefSeq"/>
        </authorList>
    </citation>
    <scope>IDENTIFICATION</scope>
</reference>